<evidence type="ECO:0000256" key="1">
    <source>
        <dbReference type="ARBA" id="ARBA00006718"/>
    </source>
</evidence>
<dbReference type="GO" id="GO:0005506">
    <property type="term" value="F:iron ion binding"/>
    <property type="evidence" value="ECO:0007669"/>
    <property type="project" value="InterPro"/>
</dbReference>
<evidence type="ECO:0000259" key="2">
    <source>
        <dbReference type="Pfam" id="PF01521"/>
    </source>
</evidence>
<reference evidence="4 5" key="1">
    <citation type="submission" date="2015-11" db="EMBL/GenBank/DDBJ databases">
        <title>Genomic analysis of 38 Legionella species identifies large and diverse effector repertoires.</title>
        <authorList>
            <person name="Burstein D."/>
            <person name="Amaro F."/>
            <person name="Zusman T."/>
            <person name="Lifshitz Z."/>
            <person name="Cohen O."/>
            <person name="Gilbert J.A."/>
            <person name="Pupko T."/>
            <person name="Shuman H.A."/>
            <person name="Segal G."/>
        </authorList>
    </citation>
    <scope>NUCLEOTIDE SEQUENCE [LARGE SCALE GENOMIC DNA]</scope>
    <source>
        <strain evidence="4 5">ATCC 49504</strain>
    </source>
</reference>
<dbReference type="EMBL" id="LNYC01000044">
    <property type="protein sequence ID" value="KTC99736.1"/>
    <property type="molecule type" value="Genomic_DNA"/>
</dbReference>
<dbReference type="Pfam" id="PF01592">
    <property type="entry name" value="NifU_N"/>
    <property type="match status" value="1"/>
</dbReference>
<dbReference type="GO" id="GO:0016226">
    <property type="term" value="P:iron-sulfur cluster assembly"/>
    <property type="evidence" value="ECO:0007669"/>
    <property type="project" value="InterPro"/>
</dbReference>
<proteinExistence type="inferred from homology"/>
<sequence>MTYNKLTESCFFEARHAGTLKEGAPNLVYHRSGQAGFGDVIDLYLACDAQGGVVAARFQASGNPWLIAACEWMCARFEAQGIAAVAEIDYQTLIENFDIPRARYPVALQVEDAFKAIISEMRTRLEKKIMTEVQKHISEKKEDITLSPSALRHFTGMLAAKEGALGVLLSVKKTGCSGLSYVVDTLSEPKEDAIIQSLTDKWVLAVDRAAYPWLRGVHIDYVREGLNMRLVFQNPNQTGQCGCGESFTVDTLPKNA</sequence>
<dbReference type="InterPro" id="IPR000361">
    <property type="entry name" value="ATAP_core_dom"/>
</dbReference>
<dbReference type="Proteomes" id="UP000054785">
    <property type="component" value="Unassembled WGS sequence"/>
</dbReference>
<feature type="domain" description="Core" evidence="2">
    <location>
        <begin position="144"/>
        <end position="245"/>
    </location>
</feature>
<dbReference type="InterPro" id="IPR035903">
    <property type="entry name" value="HesB-like_dom_sf"/>
</dbReference>
<gene>
    <name evidence="4" type="primary">sufA</name>
    <name evidence="4" type="ORF">Lgee_1228</name>
</gene>
<dbReference type="Gene3D" id="2.60.300.12">
    <property type="entry name" value="HesB-like domain"/>
    <property type="match status" value="1"/>
</dbReference>
<feature type="domain" description="NIF system FeS cluster assembly NifU N-terminal" evidence="3">
    <location>
        <begin position="9"/>
        <end position="124"/>
    </location>
</feature>
<dbReference type="Gene3D" id="3.90.1010.10">
    <property type="match status" value="1"/>
</dbReference>
<dbReference type="RefSeq" id="WP_081776734.1">
    <property type="nucleotide sequence ID" value="NZ_CAAAHN010000007.1"/>
</dbReference>
<dbReference type="InterPro" id="IPR016092">
    <property type="entry name" value="ATAP"/>
</dbReference>
<dbReference type="PATRIC" id="fig|45065.4.peg.1325"/>
<dbReference type="InterPro" id="IPR050322">
    <property type="entry name" value="Fe-S_cluster_asmbl/transfer"/>
</dbReference>
<dbReference type="InterPro" id="IPR002871">
    <property type="entry name" value="NIF_FeS_clus_asmbl_NifU_N"/>
</dbReference>
<dbReference type="SUPFAM" id="SSF89360">
    <property type="entry name" value="HesB-like domain"/>
    <property type="match status" value="1"/>
</dbReference>
<evidence type="ECO:0000313" key="5">
    <source>
        <dbReference type="Proteomes" id="UP000054785"/>
    </source>
</evidence>
<dbReference type="SUPFAM" id="SSF82649">
    <property type="entry name" value="SufE/NifU"/>
    <property type="match status" value="1"/>
</dbReference>
<dbReference type="NCBIfam" id="TIGR00049">
    <property type="entry name" value="iron-sulfur cluster assembly accessory protein"/>
    <property type="match status" value="1"/>
</dbReference>
<comment type="similarity">
    <text evidence="1">Belongs to the HesB/IscA family.</text>
</comment>
<protein>
    <submittedName>
        <fullName evidence="4">Fe-S cluster assembly protein</fullName>
    </submittedName>
</protein>
<dbReference type="GO" id="GO:0005829">
    <property type="term" value="C:cytosol"/>
    <property type="evidence" value="ECO:0007669"/>
    <property type="project" value="TreeGrafter"/>
</dbReference>
<dbReference type="GO" id="GO:0051537">
    <property type="term" value="F:2 iron, 2 sulfur cluster binding"/>
    <property type="evidence" value="ECO:0007669"/>
    <property type="project" value="TreeGrafter"/>
</dbReference>
<keyword evidence="5" id="KW-1185">Reference proteome</keyword>
<dbReference type="PANTHER" id="PTHR10072:SF41">
    <property type="entry name" value="IRON-SULFUR CLUSTER ASSEMBLY 1 HOMOLOG, MITOCHONDRIAL"/>
    <property type="match status" value="1"/>
</dbReference>
<comment type="caution">
    <text evidence="4">The sequence shown here is derived from an EMBL/GenBank/DDBJ whole genome shotgun (WGS) entry which is preliminary data.</text>
</comment>
<evidence type="ECO:0000313" key="4">
    <source>
        <dbReference type="EMBL" id="KTC99736.1"/>
    </source>
</evidence>
<organism evidence="4 5">
    <name type="scientific">Legionella geestiana</name>
    <dbReference type="NCBI Taxonomy" id="45065"/>
    <lineage>
        <taxon>Bacteria</taxon>
        <taxon>Pseudomonadati</taxon>
        <taxon>Pseudomonadota</taxon>
        <taxon>Gammaproteobacteria</taxon>
        <taxon>Legionellales</taxon>
        <taxon>Legionellaceae</taxon>
        <taxon>Legionella</taxon>
    </lineage>
</organism>
<dbReference type="Pfam" id="PF01521">
    <property type="entry name" value="Fe-S_biosyn"/>
    <property type="match status" value="1"/>
</dbReference>
<name>A0A0W0TWK4_9GAMM</name>
<dbReference type="PANTHER" id="PTHR10072">
    <property type="entry name" value="IRON-SULFUR CLUSTER ASSEMBLY PROTEIN"/>
    <property type="match status" value="1"/>
</dbReference>
<dbReference type="STRING" id="45065.Lgee_1228"/>
<evidence type="ECO:0000259" key="3">
    <source>
        <dbReference type="Pfam" id="PF01592"/>
    </source>
</evidence>
<dbReference type="OrthoDB" id="9801228at2"/>
<dbReference type="AlphaFoldDB" id="A0A0W0TWK4"/>
<accession>A0A0W0TWK4</accession>